<reference evidence="3" key="2">
    <citation type="submission" date="2021-04" db="EMBL/GenBank/DDBJ databases">
        <authorList>
            <person name="Gilroy R."/>
        </authorList>
    </citation>
    <scope>NUCLEOTIDE SEQUENCE</scope>
    <source>
        <strain evidence="3">14324</strain>
    </source>
</reference>
<dbReference type="Pfam" id="PF14501">
    <property type="entry name" value="HATPase_c_5"/>
    <property type="match status" value="1"/>
</dbReference>
<dbReference type="Gene3D" id="3.30.565.10">
    <property type="entry name" value="Histidine kinase-like ATPase, C-terminal domain"/>
    <property type="match status" value="1"/>
</dbReference>
<reference evidence="3" key="1">
    <citation type="journal article" date="2021" name="PeerJ">
        <title>Extensive microbial diversity within the chicken gut microbiome revealed by metagenomics and culture.</title>
        <authorList>
            <person name="Gilroy R."/>
            <person name="Ravi A."/>
            <person name="Getino M."/>
            <person name="Pursley I."/>
            <person name="Horton D.L."/>
            <person name="Alikhan N.F."/>
            <person name="Baker D."/>
            <person name="Gharbi K."/>
            <person name="Hall N."/>
            <person name="Watson M."/>
            <person name="Adriaenssens E.M."/>
            <person name="Foster-Nyarko E."/>
            <person name="Jarju S."/>
            <person name="Secka A."/>
            <person name="Antonio M."/>
            <person name="Oren A."/>
            <person name="Chaudhuri R.R."/>
            <person name="La Ragione R."/>
            <person name="Hildebrand F."/>
            <person name="Pallen M.J."/>
        </authorList>
    </citation>
    <scope>NUCLEOTIDE SEQUENCE</scope>
    <source>
        <strain evidence="3">14324</strain>
    </source>
</reference>
<feature type="transmembrane region" description="Helical" evidence="1">
    <location>
        <begin position="98"/>
        <end position="124"/>
    </location>
</feature>
<protein>
    <submittedName>
        <fullName evidence="3">GHKL domain-containing protein</fullName>
    </submittedName>
</protein>
<dbReference type="InterPro" id="IPR036890">
    <property type="entry name" value="HATPase_C_sf"/>
</dbReference>
<feature type="transmembrane region" description="Helical" evidence="1">
    <location>
        <begin position="136"/>
        <end position="155"/>
    </location>
</feature>
<organism evidence="3 4">
    <name type="scientific">Candidatus Blautia faecigallinarum</name>
    <dbReference type="NCBI Taxonomy" id="2838488"/>
    <lineage>
        <taxon>Bacteria</taxon>
        <taxon>Bacillati</taxon>
        <taxon>Bacillota</taxon>
        <taxon>Clostridia</taxon>
        <taxon>Lachnospirales</taxon>
        <taxon>Lachnospiraceae</taxon>
        <taxon>Blautia</taxon>
    </lineage>
</organism>
<keyword evidence="1" id="KW-1133">Transmembrane helix</keyword>
<dbReference type="AlphaFoldDB" id="A0A9D2DRV7"/>
<sequence length="402" mass="46757">MSRNGREIYRKRRWYILAFLFFISASYCITAASQFFGSAFAGLIFQAISVLLLGYMLFHRRLQCLLLDFVFAGIMFFSIEAGIYIMNILFFSGMQRDLLFLGSMAMTVKITIQIAVTFFALLWLKQVKETKIKRRQALAILILPVFSLFYFISLMEMSEIYVQLKDIRLLLANILSLVLLNFYFLYLWGHFLRSKDLEKRLELFQTQSSLQYRYYEQLEEKYKESRKAIHDMKNHLSAIQHLYQEDAHPAAGQYMDDLYHMLNKFGEKYYSSNRMLNIICNDKFSFARQKGIAVSVEIGDVDFSEMKDIDVTTIFANILDNAIEAAQMTASPYLELKIQEIQTFRVVCLTNSAVPEQKKGGHMGLGLENVRHTVEKYAGTINLEQYPESFHISILFPGKEPL</sequence>
<feature type="transmembrane region" description="Helical" evidence="1">
    <location>
        <begin position="65"/>
        <end position="86"/>
    </location>
</feature>
<dbReference type="Proteomes" id="UP000824041">
    <property type="component" value="Unassembled WGS sequence"/>
</dbReference>
<keyword evidence="1" id="KW-0812">Transmembrane</keyword>
<feature type="transmembrane region" description="Helical" evidence="1">
    <location>
        <begin position="39"/>
        <end position="58"/>
    </location>
</feature>
<evidence type="ECO:0000259" key="2">
    <source>
        <dbReference type="Pfam" id="PF14501"/>
    </source>
</evidence>
<feature type="domain" description="Sensor histidine kinase NatK-like C-terminal" evidence="2">
    <location>
        <begin position="306"/>
        <end position="397"/>
    </location>
</feature>
<evidence type="ECO:0000256" key="1">
    <source>
        <dbReference type="SAM" id="Phobius"/>
    </source>
</evidence>
<evidence type="ECO:0000313" key="4">
    <source>
        <dbReference type="Proteomes" id="UP000824041"/>
    </source>
</evidence>
<dbReference type="GO" id="GO:0042802">
    <property type="term" value="F:identical protein binding"/>
    <property type="evidence" value="ECO:0007669"/>
    <property type="project" value="TreeGrafter"/>
</dbReference>
<dbReference type="EMBL" id="DXBU01000052">
    <property type="protein sequence ID" value="HIZ21935.1"/>
    <property type="molecule type" value="Genomic_DNA"/>
</dbReference>
<dbReference type="PANTHER" id="PTHR40448:SF1">
    <property type="entry name" value="TWO-COMPONENT SENSOR HISTIDINE KINASE"/>
    <property type="match status" value="1"/>
</dbReference>
<dbReference type="PANTHER" id="PTHR40448">
    <property type="entry name" value="TWO-COMPONENT SENSOR HISTIDINE KINASE"/>
    <property type="match status" value="1"/>
</dbReference>
<proteinExistence type="predicted"/>
<feature type="transmembrane region" description="Helical" evidence="1">
    <location>
        <begin position="167"/>
        <end position="189"/>
    </location>
</feature>
<name>A0A9D2DRV7_9FIRM</name>
<feature type="transmembrane region" description="Helical" evidence="1">
    <location>
        <begin position="12"/>
        <end position="33"/>
    </location>
</feature>
<keyword evidence="1" id="KW-0472">Membrane</keyword>
<accession>A0A9D2DRV7</accession>
<comment type="caution">
    <text evidence="3">The sequence shown here is derived from an EMBL/GenBank/DDBJ whole genome shotgun (WGS) entry which is preliminary data.</text>
</comment>
<gene>
    <name evidence="3" type="ORF">IAA21_03935</name>
</gene>
<dbReference type="InterPro" id="IPR032834">
    <property type="entry name" value="NatK-like_C"/>
</dbReference>
<dbReference type="SUPFAM" id="SSF55874">
    <property type="entry name" value="ATPase domain of HSP90 chaperone/DNA topoisomerase II/histidine kinase"/>
    <property type="match status" value="1"/>
</dbReference>
<evidence type="ECO:0000313" key="3">
    <source>
        <dbReference type="EMBL" id="HIZ21935.1"/>
    </source>
</evidence>